<evidence type="ECO:0000313" key="3">
    <source>
        <dbReference type="EMBL" id="EAY16010.1"/>
    </source>
</evidence>
<dbReference type="AlphaFoldDB" id="A2DUH2"/>
<keyword evidence="1" id="KW-0175">Coiled coil</keyword>
<evidence type="ECO:0000256" key="1">
    <source>
        <dbReference type="SAM" id="Coils"/>
    </source>
</evidence>
<dbReference type="SMR" id="A2DUH2"/>
<dbReference type="VEuPathDB" id="TrichDB:TVAGG3_0595150"/>
<gene>
    <name evidence="3" type="ORF">TVAG_262600</name>
</gene>
<dbReference type="EMBL" id="DS113248">
    <property type="protein sequence ID" value="EAY16010.1"/>
    <property type="molecule type" value="Genomic_DNA"/>
</dbReference>
<sequence>MSRAPFAKRPASRATRQEFYWRGGDSLHEREYLRDEYKKAMVDFKKAQMEYKSVEQELKKANEQLSEKEKYTNALASYLDSDAEGGNQEQEYKRQLGELEVEIGKAESELSDARAVQHPAVSSGLQKDKAYMMIEIQRLKKALDLRDEQEAEDKKQLATCVVSQKYQNALQMEGIVEKLSRKRAFLRSQVNKNKQEFDKLTSQAPAQSRNAQPANKEDKQCVVDVAELELINNRIAERQQRRPNKWNMEISRQLRYIEELNERMRDLGMESDVVDVEALREKYMIKQKQEGENGNKNGENDNGNENNQENNEEKTQ</sequence>
<feature type="coiled-coil region" evidence="1">
    <location>
        <begin position="37"/>
        <end position="116"/>
    </location>
</feature>
<organism evidence="3 4">
    <name type="scientific">Trichomonas vaginalis (strain ATCC PRA-98 / G3)</name>
    <dbReference type="NCBI Taxonomy" id="412133"/>
    <lineage>
        <taxon>Eukaryota</taxon>
        <taxon>Metamonada</taxon>
        <taxon>Parabasalia</taxon>
        <taxon>Trichomonadida</taxon>
        <taxon>Trichomonadidae</taxon>
        <taxon>Trichomonas</taxon>
    </lineage>
</organism>
<dbReference type="VEuPathDB" id="TrichDB:TVAG_262600"/>
<dbReference type="InParanoid" id="A2DUH2"/>
<keyword evidence="4" id="KW-1185">Reference proteome</keyword>
<dbReference type="RefSeq" id="XP_001328233.1">
    <property type="nucleotide sequence ID" value="XM_001328198.1"/>
</dbReference>
<evidence type="ECO:0000256" key="2">
    <source>
        <dbReference type="SAM" id="MobiDB-lite"/>
    </source>
</evidence>
<feature type="region of interest" description="Disordered" evidence="2">
    <location>
        <begin position="196"/>
        <end position="218"/>
    </location>
</feature>
<evidence type="ECO:0000313" key="4">
    <source>
        <dbReference type="Proteomes" id="UP000001542"/>
    </source>
</evidence>
<dbReference type="OrthoDB" id="10447160at2759"/>
<dbReference type="KEGG" id="tva:4774017"/>
<proteinExistence type="predicted"/>
<feature type="compositionally biased region" description="Polar residues" evidence="2">
    <location>
        <begin position="200"/>
        <end position="213"/>
    </location>
</feature>
<feature type="compositionally biased region" description="Low complexity" evidence="2">
    <location>
        <begin position="294"/>
        <end position="309"/>
    </location>
</feature>
<accession>A2DUH2</accession>
<protein>
    <submittedName>
        <fullName evidence="3">Psp-related protein</fullName>
    </submittedName>
</protein>
<feature type="region of interest" description="Disordered" evidence="2">
    <location>
        <begin position="285"/>
        <end position="316"/>
    </location>
</feature>
<name>A2DUH2_TRIV3</name>
<reference evidence="3" key="2">
    <citation type="journal article" date="2007" name="Science">
        <title>Draft genome sequence of the sexually transmitted pathogen Trichomonas vaginalis.</title>
        <authorList>
            <person name="Carlton J.M."/>
            <person name="Hirt R.P."/>
            <person name="Silva J.C."/>
            <person name="Delcher A.L."/>
            <person name="Schatz M."/>
            <person name="Zhao Q."/>
            <person name="Wortman J.R."/>
            <person name="Bidwell S.L."/>
            <person name="Alsmark U.C.M."/>
            <person name="Besteiro S."/>
            <person name="Sicheritz-Ponten T."/>
            <person name="Noel C.J."/>
            <person name="Dacks J.B."/>
            <person name="Foster P.G."/>
            <person name="Simillion C."/>
            <person name="Van de Peer Y."/>
            <person name="Miranda-Saavedra D."/>
            <person name="Barton G.J."/>
            <person name="Westrop G.D."/>
            <person name="Mueller S."/>
            <person name="Dessi D."/>
            <person name="Fiori P.L."/>
            <person name="Ren Q."/>
            <person name="Paulsen I."/>
            <person name="Zhang H."/>
            <person name="Bastida-Corcuera F.D."/>
            <person name="Simoes-Barbosa A."/>
            <person name="Brown M.T."/>
            <person name="Hayes R.D."/>
            <person name="Mukherjee M."/>
            <person name="Okumura C.Y."/>
            <person name="Schneider R."/>
            <person name="Smith A.J."/>
            <person name="Vanacova S."/>
            <person name="Villalvazo M."/>
            <person name="Haas B.J."/>
            <person name="Pertea M."/>
            <person name="Feldblyum T.V."/>
            <person name="Utterback T.R."/>
            <person name="Shu C.L."/>
            <person name="Osoegawa K."/>
            <person name="de Jong P.J."/>
            <person name="Hrdy I."/>
            <person name="Horvathova L."/>
            <person name="Zubacova Z."/>
            <person name="Dolezal P."/>
            <person name="Malik S.B."/>
            <person name="Logsdon J.M. Jr."/>
            <person name="Henze K."/>
            <person name="Gupta A."/>
            <person name="Wang C.C."/>
            <person name="Dunne R.L."/>
            <person name="Upcroft J.A."/>
            <person name="Upcroft P."/>
            <person name="White O."/>
            <person name="Salzberg S.L."/>
            <person name="Tang P."/>
            <person name="Chiu C.-H."/>
            <person name="Lee Y.-S."/>
            <person name="Embley T.M."/>
            <person name="Coombs G.H."/>
            <person name="Mottram J.C."/>
            <person name="Tachezy J."/>
            <person name="Fraser-Liggett C.M."/>
            <person name="Johnson P.J."/>
        </authorList>
    </citation>
    <scope>NUCLEOTIDE SEQUENCE [LARGE SCALE GENOMIC DNA]</scope>
    <source>
        <strain evidence="3">G3</strain>
    </source>
</reference>
<reference evidence="3" key="1">
    <citation type="submission" date="2006-10" db="EMBL/GenBank/DDBJ databases">
        <authorList>
            <person name="Amadeo P."/>
            <person name="Zhao Q."/>
            <person name="Wortman J."/>
            <person name="Fraser-Liggett C."/>
            <person name="Carlton J."/>
        </authorList>
    </citation>
    <scope>NUCLEOTIDE SEQUENCE</scope>
    <source>
        <strain evidence="3">G3</strain>
    </source>
</reference>
<dbReference type="Proteomes" id="UP000001542">
    <property type="component" value="Unassembled WGS sequence"/>
</dbReference>